<name>A0A6C0HYS7_9ZZZZ</name>
<feature type="region of interest" description="Disordered" evidence="1">
    <location>
        <begin position="2095"/>
        <end position="2120"/>
    </location>
</feature>
<proteinExistence type="predicted"/>
<organism evidence="2">
    <name type="scientific">viral metagenome</name>
    <dbReference type="NCBI Taxonomy" id="1070528"/>
    <lineage>
        <taxon>unclassified sequences</taxon>
        <taxon>metagenomes</taxon>
        <taxon>organismal metagenomes</taxon>
    </lineage>
</organism>
<dbReference type="EMBL" id="MN740043">
    <property type="protein sequence ID" value="QHT85662.1"/>
    <property type="molecule type" value="Genomic_DNA"/>
</dbReference>
<evidence type="ECO:0000256" key="1">
    <source>
        <dbReference type="SAM" id="MobiDB-lite"/>
    </source>
</evidence>
<evidence type="ECO:0000313" key="2">
    <source>
        <dbReference type="EMBL" id="QHT85662.1"/>
    </source>
</evidence>
<reference evidence="2" key="1">
    <citation type="journal article" date="2020" name="Nature">
        <title>Giant virus diversity and host interactions through global metagenomics.</title>
        <authorList>
            <person name="Schulz F."/>
            <person name="Roux S."/>
            <person name="Paez-Espino D."/>
            <person name="Jungbluth S."/>
            <person name="Walsh D.A."/>
            <person name="Denef V.J."/>
            <person name="McMahon K.D."/>
            <person name="Konstantinidis K.T."/>
            <person name="Eloe-Fadrosh E.A."/>
            <person name="Kyrpides N.C."/>
            <person name="Woyke T."/>
        </authorList>
    </citation>
    <scope>NUCLEOTIDE SEQUENCE</scope>
    <source>
        <strain evidence="2">GVMAG-M-3300023184-182</strain>
    </source>
</reference>
<accession>A0A6C0HYS7</accession>
<sequence length="2120" mass="249466">MSENTSDKETEIEENTVLSSQQEIIDLEYGDIIQLIAPSNSEFDKVMFFVNYIDEEKIKLLNIANSDFHELNIRADGNGFTDESIIAVYLLDRSNVSGYARQKGLVTGVWIDIHFSKLPTVTAEITDLEEDQIELTLYPSLKIIYIDFAYRGIPEDIPIEKFVIRDKPATLKNSSSLSVLREQVAQEYEGEDESVLFSQQDFEEPTQEYLSNGESIINIPEGAQPDINIKSLLREEYLKTQPKTGIIFGDFLDVVEQYVEVADNRKRYNIDVQINSYMDELLSTVPYSARTTKFMTRIHILVERYKELREMYSEFDEAGNIKWLKKTDPTTHKPLIHHIEKMDTKLTWIVPIVSTIKNIYEDKELPFSDEDDVEKFDQDVVLYDQQNMINDLYYEASSEQNKYTNMYRQLNANYMTPMKPPLNEDDYLAKIPVSITTEAFVENRKYIYSSTVSNNNEKIDRELKDRRFCKQVYTNPLLYLTRELRYNDKKHYVQKPLTSVDELTMQSLMTLPMPIIQYSRAFLPGTSILDRIQLSALNYMPSFLFKKKTNIVRVQINDFSKELNFENLEDETEKFDEGVKIEKDFHYLTSITQYTLKKNLLEDEDKFHKFLQVVIPNIWTCIRFLSRKIKNQYSFQKIISMLEPFMIYSKDISYTQYKEIRYMINNQIKNLKQVLQEKIKEFADYKNFRYNVEKLPQLLTTIFSEKRELTELMDTGYKIGVKKPNTDNSKYTNDEILQKILTTDDAELFTLLMQSMMIVLVTPESILKDEPVEIDWMDENGNASRNCGTEVLAKKYMKIDDLFKDNGKEEVFFDKEFDETNYSIIKKYEKEKKEMVDDQKFADFLAENLVQKHGIVREKSQELAQILISGKKRVSEGQYAVLEISPKLSKKVSESTDSFSPSEIASESEARTKYTYYIRKKNEWVYDDSLDEMAFMDSNTLFCNLKSLKCVKNNDSKSADKACEFGPSHFYKLEREKALKEFERRYEVTHETLEKMLELKIIKQTRLASRMQTLRDIQREKSTLLAYHIGLRAKHSADDLVISPRASLLRIIYGQKDFTEKQLNIVKFVEKFCREPMVAERDEDPYWKYCIDTNIKLIPSFVCELANQFVYFGQQSYADKLNEILANQGEEEDGFIYDRYTHEVIKKIDNVQEDEYNEAGFRVITNAVIEPDIGSIVRDKLTKKQQRVFEGVSEEIYKIYSALSSKISPFSEEVWQNVNNLANEFITNTQIIKTESDYKKESDFAKEKFGKTAVSYEIMRNKKVIQIVASVLFIIIQTSIPSFKGNKTFPGCVLSFEGYPLTGEENLHGIEYIACILKGISAQDIKPWNSVHKTGVNLLKDQMKELIKKYMIDNAKIKQMYQKKIEYIALSSDKEIVPDQHRIEKWQQFMPPLKDTSIKFETVSSDFIKELWSLMRKGHKDQSEKELTFKSKVALYGNAIIESIQEIVKTKTLLLKTSGNVPYLQNSCCNEDNEKKKAIQYFADEEGSLIQKYYLSVNNFSNIIQKIHILTKSAFIRNKFSNYQKPILPTEIMEENIYSAFIYYCGLDREKIPLEFKTFFSEIPEGYNNSLSLNEKIKIIKNKRKIDKDDMDYLMRIVRQKNSVELIKSNVPNKIESFQNVLTRIASYNEPPVLDEIAEYNMLIRGSLQKLLGLYNPDKMYSIDMIAEDEVKELNNLKGYLEDVNNIIFVKIMKFLDKYLNISKKNKKKLSEFLTNIDKWNIDIESENSKLPNYYDTSFYRVQQYFKNSLYDLTQYFPSLIINREVENTAMNYYNESSGERNSKLKNDRIHRYWNISFNDYSELKKSIKKYQNELYKFQEDEVFIELIQNISPKLMDLNNWINDMPIFSSLLKDREYFYLFDKSSVQMLDKYLIYSALYEYIKAGSENVLLQKEREIGKQKMREGIKERNDVFSAGISQQEIDEELLDDYEELEEVEFMERDEDEEISLNERISKFLMIFLNMYKDNKKKIDYTYYEIERNMNIERTKEKERIMKRFKMDNKGNEKNKEERDIEFAKKKLGLGIWNVGKQKSIFQYNKDTSDRERSEISEQQKQNELQEGISNIVEENIDIDGDGLMPIEEEDENEEIDEGFDISDYNAENDGGYYADDRTYLINSNEDE</sequence>
<protein>
    <submittedName>
        <fullName evidence="2">Uncharacterized protein</fullName>
    </submittedName>
</protein>